<accession>A0ABP7F5N2</accession>
<evidence type="ECO:0000259" key="2">
    <source>
        <dbReference type="Pfam" id="PF13454"/>
    </source>
</evidence>
<gene>
    <name evidence="3" type="ORF">GCM10022402_06870</name>
</gene>
<evidence type="ECO:0000313" key="4">
    <source>
        <dbReference type="Proteomes" id="UP001500908"/>
    </source>
</evidence>
<dbReference type="Pfam" id="PF13454">
    <property type="entry name" value="NAD_binding_9"/>
    <property type="match status" value="1"/>
</dbReference>
<keyword evidence="1" id="KW-0472">Membrane</keyword>
<dbReference type="EMBL" id="BAABDD010000002">
    <property type="protein sequence ID" value="GAA3728855.1"/>
    <property type="molecule type" value="Genomic_DNA"/>
</dbReference>
<organism evidence="3 4">
    <name type="scientific">Salinactinospora qingdaonensis</name>
    <dbReference type="NCBI Taxonomy" id="702744"/>
    <lineage>
        <taxon>Bacteria</taxon>
        <taxon>Bacillati</taxon>
        <taxon>Actinomycetota</taxon>
        <taxon>Actinomycetes</taxon>
        <taxon>Streptosporangiales</taxon>
        <taxon>Nocardiopsidaceae</taxon>
        <taxon>Salinactinospora</taxon>
    </lineage>
</organism>
<name>A0ABP7F5N2_9ACTN</name>
<comment type="caution">
    <text evidence="3">The sequence shown here is derived from an EMBL/GenBank/DDBJ whole genome shotgun (WGS) entry which is preliminary data.</text>
</comment>
<dbReference type="InterPro" id="IPR038732">
    <property type="entry name" value="HpyO/CreE_NAD-binding"/>
</dbReference>
<keyword evidence="1" id="KW-1133">Transmembrane helix</keyword>
<evidence type="ECO:0000313" key="3">
    <source>
        <dbReference type="EMBL" id="GAA3728855.1"/>
    </source>
</evidence>
<dbReference type="RefSeq" id="WP_344967135.1">
    <property type="nucleotide sequence ID" value="NZ_BAABDD010000002.1"/>
</dbReference>
<dbReference type="Proteomes" id="UP001500908">
    <property type="component" value="Unassembled WGS sequence"/>
</dbReference>
<proteinExistence type="predicted"/>
<protein>
    <submittedName>
        <fullName evidence="3">FAD/NAD(P)-binding protein</fullName>
    </submittedName>
</protein>
<keyword evidence="4" id="KW-1185">Reference proteome</keyword>
<dbReference type="InterPro" id="IPR052189">
    <property type="entry name" value="L-asp_N-monooxygenase_NS-form"/>
</dbReference>
<dbReference type="InterPro" id="IPR036188">
    <property type="entry name" value="FAD/NAD-bd_sf"/>
</dbReference>
<dbReference type="SUPFAM" id="SSF51905">
    <property type="entry name" value="FAD/NAD(P)-binding domain"/>
    <property type="match status" value="2"/>
</dbReference>
<dbReference type="PANTHER" id="PTHR40254:SF1">
    <property type="entry name" value="BLR0577 PROTEIN"/>
    <property type="match status" value="1"/>
</dbReference>
<feature type="domain" description="FAD-dependent urate hydroxylase HpyO/Asp monooxygenase CreE-like FAD/NAD(P)-binding" evidence="2">
    <location>
        <begin position="15"/>
        <end position="165"/>
    </location>
</feature>
<feature type="transmembrane region" description="Helical" evidence="1">
    <location>
        <begin position="12"/>
        <end position="33"/>
    </location>
</feature>
<dbReference type="Gene3D" id="3.50.50.60">
    <property type="entry name" value="FAD/NAD(P)-binding domain"/>
    <property type="match status" value="1"/>
</dbReference>
<dbReference type="PANTHER" id="PTHR40254">
    <property type="entry name" value="BLR0577 PROTEIN"/>
    <property type="match status" value="1"/>
</dbReference>
<evidence type="ECO:0000256" key="1">
    <source>
        <dbReference type="SAM" id="Phobius"/>
    </source>
</evidence>
<sequence>MPHEVPADGHRPIIACVGGGASATLTAIALLRATTWLRLPYRLVLFDEHGRHGRGTAYATTEEHHLLASPATTMSAIPEQPAHFVEWARSRNGDCRAATFLPRGDYGDYLWETLLATARWAEPHASLECRTARVVSATCDDRGVTLGLAGGERVNAAAAIVATGNARPSPLTAAAELGVPVIDPWAPETAGKTLQGHRRVLTIGTGLTMVDVALSVASAAPQARIDAVSRRGLLPHRHRPPVVMPPVAVDLSGPPALRTLTRRVRAAIAAYPGDWRHVVDSLRPHTAQLWQGLTREEQQIFLERFATYWESARHRMAPEAAEEVAALRASGRLRVHAGGIEGVEPGHEGVRARLGNGRVVEADAVADCTGAHPGSSPFLRGLLAQGLARPDHLGMGIDTCPHGALIDASGKVSRRLFGLGPVRRGRLYETTAIPEIREQAEHLAQRIADTVLRERPVSGGGVHVAG</sequence>
<reference evidence="4" key="1">
    <citation type="journal article" date="2019" name="Int. J. Syst. Evol. Microbiol.">
        <title>The Global Catalogue of Microorganisms (GCM) 10K type strain sequencing project: providing services to taxonomists for standard genome sequencing and annotation.</title>
        <authorList>
            <consortium name="The Broad Institute Genomics Platform"/>
            <consortium name="The Broad Institute Genome Sequencing Center for Infectious Disease"/>
            <person name="Wu L."/>
            <person name="Ma J."/>
        </authorList>
    </citation>
    <scope>NUCLEOTIDE SEQUENCE [LARGE SCALE GENOMIC DNA]</scope>
    <source>
        <strain evidence="4">JCM 17137</strain>
    </source>
</reference>
<keyword evidence="1" id="KW-0812">Transmembrane</keyword>